<feature type="transmembrane region" description="Helical" evidence="6">
    <location>
        <begin position="46"/>
        <end position="68"/>
    </location>
</feature>
<evidence type="ECO:0000256" key="3">
    <source>
        <dbReference type="ARBA" id="ARBA00022692"/>
    </source>
</evidence>
<evidence type="ECO:0000313" key="8">
    <source>
        <dbReference type="Proteomes" id="UP000287352"/>
    </source>
</evidence>
<feature type="transmembrane region" description="Helical" evidence="6">
    <location>
        <begin position="277"/>
        <end position="297"/>
    </location>
</feature>
<keyword evidence="3 6" id="KW-0812">Transmembrane</keyword>
<name>A0A402A0T3_9CHLR</name>
<reference evidence="8" key="1">
    <citation type="submission" date="2018-12" db="EMBL/GenBank/DDBJ databases">
        <title>Tengunoibacter tsumagoiensis gen. nov., sp. nov., Dictyobacter kobayashii sp. nov., D. alpinus sp. nov., and D. joshuensis sp. nov. and description of Dictyobacteraceae fam. nov. within the order Ktedonobacterales isolated from Tengu-no-mugimeshi.</title>
        <authorList>
            <person name="Wang C.M."/>
            <person name="Zheng Y."/>
            <person name="Sakai Y."/>
            <person name="Toyoda A."/>
            <person name="Minakuchi Y."/>
            <person name="Abe K."/>
            <person name="Yokota A."/>
            <person name="Yabe S."/>
        </authorList>
    </citation>
    <scope>NUCLEOTIDE SEQUENCE [LARGE SCALE GENOMIC DNA]</scope>
    <source>
        <strain evidence="8">Uno3</strain>
    </source>
</reference>
<dbReference type="Proteomes" id="UP000287352">
    <property type="component" value="Unassembled WGS sequence"/>
</dbReference>
<dbReference type="NCBIfam" id="TIGR00374">
    <property type="entry name" value="flippase-like domain"/>
    <property type="match status" value="1"/>
</dbReference>
<organism evidence="7 8">
    <name type="scientific">Tengunoibacter tsumagoiensis</name>
    <dbReference type="NCBI Taxonomy" id="2014871"/>
    <lineage>
        <taxon>Bacteria</taxon>
        <taxon>Bacillati</taxon>
        <taxon>Chloroflexota</taxon>
        <taxon>Ktedonobacteria</taxon>
        <taxon>Ktedonobacterales</taxon>
        <taxon>Dictyobacteraceae</taxon>
        <taxon>Tengunoibacter</taxon>
    </lineage>
</organism>
<sequence>MGTPFLTQESPPDYQSPLPLHAAERSHIRPPATPPQHPERSRWLKFALRLSCTVLLFVFLLRSVSWTAVVQNILHLDTGLLLIGLVLGMFGVIVSAYQWQSLLDTEQIHWDLRRLVNLYLVGHAFNHFLPTGMGGDIVKAYYVGKESKNAAGSASAVLLSRGTGFIGMLAVSIPSVIIWHGIFSREIIWLFLLSSILLCAILGAAYGSVLLLPRFLKIHWLEHKMISSLLRVGQAIRGSLSHPRSMAIAVGYGLIFHLISALNYYAYATALHLQVPFAFYLVAIPFVSLIAFLPFAINGYGLRETAFVSIFATMHVPVTTALVLVLLADAQGLLLGALGGCIYLLMGARKKEISDSSLTLTSKELTA</sequence>
<comment type="subcellular location">
    <subcellularLocation>
        <location evidence="1">Cell membrane</location>
        <topology evidence="1">Multi-pass membrane protein</topology>
    </subcellularLocation>
</comment>
<evidence type="ECO:0000256" key="1">
    <source>
        <dbReference type="ARBA" id="ARBA00004651"/>
    </source>
</evidence>
<dbReference type="OrthoDB" id="5470260at2"/>
<proteinExistence type="predicted"/>
<feature type="transmembrane region" description="Helical" evidence="6">
    <location>
        <begin position="163"/>
        <end position="182"/>
    </location>
</feature>
<keyword evidence="5 6" id="KW-0472">Membrane</keyword>
<feature type="transmembrane region" description="Helical" evidence="6">
    <location>
        <begin position="188"/>
        <end position="212"/>
    </location>
</feature>
<evidence type="ECO:0000256" key="5">
    <source>
        <dbReference type="ARBA" id="ARBA00023136"/>
    </source>
</evidence>
<dbReference type="RefSeq" id="WP_126580224.1">
    <property type="nucleotide sequence ID" value="NZ_BIFR01000001.1"/>
</dbReference>
<dbReference type="PANTHER" id="PTHR40277">
    <property type="entry name" value="BLL5419 PROTEIN"/>
    <property type="match status" value="1"/>
</dbReference>
<evidence type="ECO:0000313" key="7">
    <source>
        <dbReference type="EMBL" id="GCE12621.1"/>
    </source>
</evidence>
<dbReference type="PANTHER" id="PTHR40277:SF1">
    <property type="entry name" value="BLL5419 PROTEIN"/>
    <property type="match status" value="1"/>
</dbReference>
<accession>A0A402A0T3</accession>
<dbReference type="AlphaFoldDB" id="A0A402A0T3"/>
<gene>
    <name evidence="7" type="ORF">KTT_24800</name>
</gene>
<evidence type="ECO:0008006" key="9">
    <source>
        <dbReference type="Google" id="ProtNLM"/>
    </source>
</evidence>
<feature type="transmembrane region" description="Helical" evidence="6">
    <location>
        <begin position="332"/>
        <end position="348"/>
    </location>
</feature>
<dbReference type="GO" id="GO:0005886">
    <property type="term" value="C:plasma membrane"/>
    <property type="evidence" value="ECO:0007669"/>
    <property type="project" value="UniProtKB-SubCell"/>
</dbReference>
<protein>
    <recommendedName>
        <fullName evidence="9">Flippase-like domain-containing protein</fullName>
    </recommendedName>
</protein>
<dbReference type="EMBL" id="BIFR01000001">
    <property type="protein sequence ID" value="GCE12621.1"/>
    <property type="molecule type" value="Genomic_DNA"/>
</dbReference>
<evidence type="ECO:0000256" key="2">
    <source>
        <dbReference type="ARBA" id="ARBA00022475"/>
    </source>
</evidence>
<feature type="transmembrane region" description="Helical" evidence="6">
    <location>
        <begin position="80"/>
        <end position="99"/>
    </location>
</feature>
<evidence type="ECO:0000256" key="4">
    <source>
        <dbReference type="ARBA" id="ARBA00022989"/>
    </source>
</evidence>
<keyword evidence="8" id="KW-1185">Reference proteome</keyword>
<comment type="caution">
    <text evidence="7">The sequence shown here is derived from an EMBL/GenBank/DDBJ whole genome shotgun (WGS) entry which is preliminary data.</text>
</comment>
<evidence type="ECO:0000256" key="6">
    <source>
        <dbReference type="SAM" id="Phobius"/>
    </source>
</evidence>
<dbReference type="Pfam" id="PF03706">
    <property type="entry name" value="LPG_synthase_TM"/>
    <property type="match status" value="1"/>
</dbReference>
<keyword evidence="4 6" id="KW-1133">Transmembrane helix</keyword>
<feature type="transmembrane region" description="Helical" evidence="6">
    <location>
        <begin position="246"/>
        <end position="265"/>
    </location>
</feature>
<dbReference type="InterPro" id="IPR022791">
    <property type="entry name" value="L-PG_synthase/AglD"/>
</dbReference>
<keyword evidence="2" id="KW-1003">Cell membrane</keyword>